<dbReference type="NCBIfam" id="TIGR01534">
    <property type="entry name" value="GAPDH-I"/>
    <property type="match status" value="1"/>
</dbReference>
<name>A0AAV5QGU4_9ASCO</name>
<dbReference type="AlphaFoldDB" id="A0AAV5QGU4"/>
<dbReference type="GO" id="GO:0050661">
    <property type="term" value="F:NADP binding"/>
    <property type="evidence" value="ECO:0007669"/>
    <property type="project" value="InterPro"/>
</dbReference>
<dbReference type="Gene3D" id="3.40.50.720">
    <property type="entry name" value="NAD(P)-binding Rossmann-like Domain"/>
    <property type="match status" value="1"/>
</dbReference>
<evidence type="ECO:0000256" key="4">
    <source>
        <dbReference type="ARBA" id="ARBA00023002"/>
    </source>
</evidence>
<reference evidence="14 15" key="1">
    <citation type="journal article" date="2023" name="Elife">
        <title>Identification of key yeast species and microbe-microbe interactions impacting larval growth of Drosophila in the wild.</title>
        <authorList>
            <person name="Mure A."/>
            <person name="Sugiura Y."/>
            <person name="Maeda R."/>
            <person name="Honda K."/>
            <person name="Sakurai N."/>
            <person name="Takahashi Y."/>
            <person name="Watada M."/>
            <person name="Katoh T."/>
            <person name="Gotoh A."/>
            <person name="Gotoh Y."/>
            <person name="Taniguchi I."/>
            <person name="Nakamura K."/>
            <person name="Hayashi T."/>
            <person name="Katayama T."/>
            <person name="Uemura T."/>
            <person name="Hattori Y."/>
        </authorList>
    </citation>
    <scope>NUCLEOTIDE SEQUENCE [LARGE SCALE GENOMIC DNA]</scope>
    <source>
        <strain evidence="14 15">SC-9</strain>
    </source>
</reference>
<dbReference type="GO" id="GO:0051287">
    <property type="term" value="F:NAD binding"/>
    <property type="evidence" value="ECO:0007669"/>
    <property type="project" value="UniProtKB-UniRule"/>
</dbReference>
<evidence type="ECO:0000256" key="9">
    <source>
        <dbReference type="PIRSR" id="PIRSR000149-3"/>
    </source>
</evidence>
<comment type="subunit">
    <text evidence="3 12">Homotetramer.</text>
</comment>
<dbReference type="EMBL" id="BTFZ01000002">
    <property type="protein sequence ID" value="GMM33584.1"/>
    <property type="molecule type" value="Genomic_DNA"/>
</dbReference>
<accession>A0AAV5QGU4</accession>
<comment type="catalytic activity">
    <reaction evidence="12">
        <text>D-glyceraldehyde 3-phosphate + phosphate + NAD(+) = (2R)-3-phospho-glyceroyl phosphate + NADH + H(+)</text>
        <dbReference type="Rhea" id="RHEA:10300"/>
        <dbReference type="ChEBI" id="CHEBI:15378"/>
        <dbReference type="ChEBI" id="CHEBI:43474"/>
        <dbReference type="ChEBI" id="CHEBI:57540"/>
        <dbReference type="ChEBI" id="CHEBI:57604"/>
        <dbReference type="ChEBI" id="CHEBI:57945"/>
        <dbReference type="ChEBI" id="CHEBI:59776"/>
        <dbReference type="EC" id="1.2.1.12"/>
    </reaction>
</comment>
<feature type="binding site" evidence="8">
    <location>
        <position position="191"/>
    </location>
    <ligand>
        <name>D-glyceraldehyde 3-phosphate</name>
        <dbReference type="ChEBI" id="CHEBI:59776"/>
    </ligand>
</feature>
<organism evidence="14 15">
    <name type="scientific">Saccharomycopsis crataegensis</name>
    <dbReference type="NCBI Taxonomy" id="43959"/>
    <lineage>
        <taxon>Eukaryota</taxon>
        <taxon>Fungi</taxon>
        <taxon>Dikarya</taxon>
        <taxon>Ascomycota</taxon>
        <taxon>Saccharomycotina</taxon>
        <taxon>Saccharomycetes</taxon>
        <taxon>Saccharomycopsidaceae</taxon>
        <taxon>Saccharomycopsis</taxon>
    </lineage>
</organism>
<dbReference type="InterPro" id="IPR020831">
    <property type="entry name" value="GlycerAld/Erythrose_P_DH"/>
</dbReference>
<comment type="similarity">
    <text evidence="2 11">Belongs to the glyceraldehyde-3-phosphate dehydrogenase family.</text>
</comment>
<dbReference type="InterPro" id="IPR020830">
    <property type="entry name" value="GlycerAld_3-P_DH_AS"/>
</dbReference>
<evidence type="ECO:0000256" key="3">
    <source>
        <dbReference type="ARBA" id="ARBA00011881"/>
    </source>
</evidence>
<feature type="active site" description="Nucleophile" evidence="7">
    <location>
        <position position="161"/>
    </location>
</feature>
<dbReference type="Pfam" id="PF00044">
    <property type="entry name" value="Gp_dh_N"/>
    <property type="match status" value="1"/>
</dbReference>
<feature type="binding site" evidence="8">
    <location>
        <position position="243"/>
    </location>
    <ligand>
        <name>D-glyceraldehyde 3-phosphate</name>
        <dbReference type="ChEBI" id="CHEBI:59776"/>
    </ligand>
</feature>
<dbReference type="GO" id="GO:0004365">
    <property type="term" value="F:glyceraldehyde-3-phosphate dehydrogenase (NAD+) (phosphorylating) activity"/>
    <property type="evidence" value="ECO:0007669"/>
    <property type="project" value="UniProtKB-UniRule"/>
</dbReference>
<dbReference type="FunFam" id="3.30.360.10:FF:000001">
    <property type="entry name" value="Glyceraldehyde-3-phosphate dehydrogenase"/>
    <property type="match status" value="1"/>
</dbReference>
<evidence type="ECO:0000256" key="12">
    <source>
        <dbReference type="RuleBase" id="RU361160"/>
    </source>
</evidence>
<comment type="caution">
    <text evidence="14">The sequence shown here is derived from an EMBL/GenBank/DDBJ whole genome shotgun (WGS) entry which is preliminary data.</text>
</comment>
<feature type="binding site" evidence="9">
    <location>
        <position position="131"/>
    </location>
    <ligand>
        <name>NAD(+)</name>
        <dbReference type="ChEBI" id="CHEBI:57540"/>
    </ligand>
</feature>
<gene>
    <name evidence="14" type="ORF">DASC09_009090</name>
</gene>
<keyword evidence="9" id="KW-0547">Nucleotide-binding</keyword>
<proteinExistence type="inferred from homology"/>
<dbReference type="FunFam" id="3.40.50.720:FF:000266">
    <property type="entry name" value="Glyceraldehyde-3-phosphate dehydrogenase"/>
    <property type="match status" value="1"/>
</dbReference>
<comment type="pathway">
    <text evidence="1 12">Carbohydrate degradation; glycolysis; pyruvate from D-glyceraldehyde 3-phosphate: step 1/5.</text>
</comment>
<keyword evidence="15" id="KW-1185">Reference proteome</keyword>
<dbReference type="PRINTS" id="PR00078">
    <property type="entry name" value="G3PDHDRGNASE"/>
</dbReference>
<feature type="binding site" evidence="9">
    <location>
        <begin position="14"/>
        <end position="15"/>
    </location>
    <ligand>
        <name>NAD(+)</name>
        <dbReference type="ChEBI" id="CHEBI:57540"/>
    </ligand>
</feature>
<dbReference type="CDD" id="cd05214">
    <property type="entry name" value="GAPDH_I_N"/>
    <property type="match status" value="1"/>
</dbReference>
<dbReference type="PIRSF" id="PIRSF000149">
    <property type="entry name" value="GAP_DH"/>
    <property type="match status" value="1"/>
</dbReference>
<dbReference type="SUPFAM" id="SSF55347">
    <property type="entry name" value="Glyceraldehyde-3-phosphate dehydrogenase-like, C-terminal domain"/>
    <property type="match status" value="1"/>
</dbReference>
<dbReference type="InterPro" id="IPR020828">
    <property type="entry name" value="GlycerAld_3-P_DH_NAD(P)-bd"/>
</dbReference>
<dbReference type="GO" id="GO:0030312">
    <property type="term" value="C:external encapsulating structure"/>
    <property type="evidence" value="ECO:0007669"/>
    <property type="project" value="UniProtKB-ARBA"/>
</dbReference>
<dbReference type="GeneID" id="90071563"/>
<evidence type="ECO:0000256" key="11">
    <source>
        <dbReference type="RuleBase" id="RU000397"/>
    </source>
</evidence>
<keyword evidence="6 12" id="KW-0324">Glycolysis</keyword>
<dbReference type="PROSITE" id="PS00071">
    <property type="entry name" value="GAPDH"/>
    <property type="match status" value="1"/>
</dbReference>
<dbReference type="SUPFAM" id="SSF51735">
    <property type="entry name" value="NAD(P)-binding Rossmann-fold domains"/>
    <property type="match status" value="1"/>
</dbReference>
<evidence type="ECO:0000256" key="5">
    <source>
        <dbReference type="ARBA" id="ARBA00023027"/>
    </source>
</evidence>
<dbReference type="InterPro" id="IPR036291">
    <property type="entry name" value="NAD(P)-bd_dom_sf"/>
</dbReference>
<dbReference type="CDD" id="cd18126">
    <property type="entry name" value="GAPDH_I_C"/>
    <property type="match status" value="1"/>
</dbReference>
<keyword evidence="5 9" id="KW-0520">NAD</keyword>
<evidence type="ECO:0000259" key="13">
    <source>
        <dbReference type="SMART" id="SM00846"/>
    </source>
</evidence>
<dbReference type="Pfam" id="PF02800">
    <property type="entry name" value="Gp_dh_C"/>
    <property type="match status" value="1"/>
</dbReference>
<sequence length="349" mass="38141">MSKVLKVAINGFGRIGRLVLRILLDKIENDPAFANVSIVALNNPAMEPGYAAYKFKYDSKHGRFQGDVKHDEDSLIINDKYVIKIYHERDPAALPWSKHHIDYVVESTGIFTNAAGCQKHIDAGAKKVIITAPSKDTPVYVMGVNEDKYTADQQIISNASCTTNCLAPLIKIIHESFGVEEALMTTIHSMTASQKTVDGTSRKDWRGGRAASDNIIPSSTGAAKMVGLVIPELNGKLSGMSMRVPTTDVSIVDVTIKLARPVGSLTEINSVVQAHAQGKLRGIVGYTEEAVVSCDYVSDTHSCVYDAKAGIWLSEKFVKLFGWYDNEYGYSARVVDLLIHAITVDGMEE</sequence>
<dbReference type="InterPro" id="IPR020829">
    <property type="entry name" value="GlycerAld_3-P_DH_cat"/>
</dbReference>
<evidence type="ECO:0000313" key="15">
    <source>
        <dbReference type="Proteomes" id="UP001360560"/>
    </source>
</evidence>
<feature type="binding site" evidence="8">
    <location>
        <begin position="220"/>
        <end position="221"/>
    </location>
    <ligand>
        <name>D-glyceraldehyde 3-phosphate</name>
        <dbReference type="ChEBI" id="CHEBI:59776"/>
    </ligand>
</feature>
<evidence type="ECO:0000256" key="8">
    <source>
        <dbReference type="PIRSR" id="PIRSR000149-2"/>
    </source>
</evidence>
<feature type="binding site" evidence="9">
    <location>
        <position position="326"/>
    </location>
    <ligand>
        <name>NAD(+)</name>
        <dbReference type="ChEBI" id="CHEBI:57540"/>
    </ligand>
</feature>
<dbReference type="Gene3D" id="3.30.360.10">
    <property type="entry name" value="Dihydrodipicolinate Reductase, domain 2"/>
    <property type="match status" value="1"/>
</dbReference>
<dbReference type="PANTHER" id="PTHR10836:SF76">
    <property type="entry name" value="GLYCERALDEHYDE-3-PHOSPHATE DEHYDROGENASE-RELATED"/>
    <property type="match status" value="1"/>
</dbReference>
<dbReference type="Proteomes" id="UP001360560">
    <property type="component" value="Unassembled WGS sequence"/>
</dbReference>
<evidence type="ECO:0000256" key="1">
    <source>
        <dbReference type="ARBA" id="ARBA00004869"/>
    </source>
</evidence>
<dbReference type="InterPro" id="IPR006424">
    <property type="entry name" value="Glyceraldehyde-3-P_DH_1"/>
</dbReference>
<feature type="binding site" evidence="9">
    <location>
        <position position="89"/>
    </location>
    <ligand>
        <name>NAD(+)</name>
        <dbReference type="ChEBI" id="CHEBI:57540"/>
    </ligand>
</feature>
<protein>
    <recommendedName>
        <fullName evidence="12">Glyceraldehyde-3-phosphate dehydrogenase</fullName>
        <ecNumber evidence="12">1.2.1.12</ecNumber>
    </recommendedName>
</protein>
<feature type="binding site" evidence="8">
    <location>
        <begin position="160"/>
        <end position="162"/>
    </location>
    <ligand>
        <name>D-glyceraldehyde 3-phosphate</name>
        <dbReference type="ChEBI" id="CHEBI:59776"/>
    </ligand>
</feature>
<dbReference type="GO" id="GO:0006006">
    <property type="term" value="P:glucose metabolic process"/>
    <property type="evidence" value="ECO:0007669"/>
    <property type="project" value="InterPro"/>
</dbReference>
<evidence type="ECO:0000256" key="2">
    <source>
        <dbReference type="ARBA" id="ARBA00007406"/>
    </source>
</evidence>
<dbReference type="RefSeq" id="XP_064850584.1">
    <property type="nucleotide sequence ID" value="XM_064994512.1"/>
</dbReference>
<dbReference type="EC" id="1.2.1.12" evidence="12"/>
<dbReference type="GO" id="GO:0006096">
    <property type="term" value="P:glycolytic process"/>
    <property type="evidence" value="ECO:0007669"/>
    <property type="project" value="UniProtKB-KW"/>
</dbReference>
<feature type="domain" description="Glyceraldehyde 3-phosphate dehydrogenase NAD(P) binding" evidence="13">
    <location>
        <begin position="5"/>
        <end position="161"/>
    </location>
</feature>
<dbReference type="SMART" id="SM00846">
    <property type="entry name" value="Gp_dh_N"/>
    <property type="match status" value="1"/>
</dbReference>
<dbReference type="PANTHER" id="PTHR10836">
    <property type="entry name" value="GLYCERALDEHYDE 3-PHOSPHATE DEHYDROGENASE"/>
    <property type="match status" value="1"/>
</dbReference>
<dbReference type="GO" id="GO:0005829">
    <property type="term" value="C:cytosol"/>
    <property type="evidence" value="ECO:0007669"/>
    <property type="project" value="TreeGrafter"/>
</dbReference>
<keyword evidence="4 12" id="KW-0560">Oxidoreductase</keyword>
<evidence type="ECO:0000313" key="14">
    <source>
        <dbReference type="EMBL" id="GMM33584.1"/>
    </source>
</evidence>
<evidence type="ECO:0000256" key="10">
    <source>
        <dbReference type="PIRSR" id="PIRSR000149-4"/>
    </source>
</evidence>
<evidence type="ECO:0000256" key="7">
    <source>
        <dbReference type="PIRSR" id="PIRSR000149-1"/>
    </source>
</evidence>
<evidence type="ECO:0000256" key="6">
    <source>
        <dbReference type="ARBA" id="ARBA00023152"/>
    </source>
</evidence>
<feature type="site" description="Activates thiol group during catalysis" evidence="10">
    <location>
        <position position="188"/>
    </location>
</feature>